<dbReference type="PANTHER" id="PTHR11365:SF2">
    <property type="entry name" value="5-OXOPROLINASE"/>
    <property type="match status" value="1"/>
</dbReference>
<dbReference type="GO" id="GO:0005829">
    <property type="term" value="C:cytosol"/>
    <property type="evidence" value="ECO:0007669"/>
    <property type="project" value="TreeGrafter"/>
</dbReference>
<evidence type="ECO:0000259" key="1">
    <source>
        <dbReference type="Pfam" id="PF02538"/>
    </source>
</evidence>
<dbReference type="GO" id="GO:0017168">
    <property type="term" value="F:5-oxoprolinase (ATP-hydrolyzing) activity"/>
    <property type="evidence" value="ECO:0007669"/>
    <property type="project" value="TreeGrafter"/>
</dbReference>
<keyword evidence="3" id="KW-1185">Reference proteome</keyword>
<dbReference type="PANTHER" id="PTHR11365">
    <property type="entry name" value="5-OXOPROLINASE RELATED"/>
    <property type="match status" value="1"/>
</dbReference>
<evidence type="ECO:0000313" key="3">
    <source>
        <dbReference type="Proteomes" id="UP001162480"/>
    </source>
</evidence>
<organism evidence="2 3">
    <name type="scientific">Octopus vulgaris</name>
    <name type="common">Common octopus</name>
    <dbReference type="NCBI Taxonomy" id="6645"/>
    <lineage>
        <taxon>Eukaryota</taxon>
        <taxon>Metazoa</taxon>
        <taxon>Spiralia</taxon>
        <taxon>Lophotrochozoa</taxon>
        <taxon>Mollusca</taxon>
        <taxon>Cephalopoda</taxon>
        <taxon>Coleoidea</taxon>
        <taxon>Octopodiformes</taxon>
        <taxon>Octopoda</taxon>
        <taxon>Incirrata</taxon>
        <taxon>Octopodidae</taxon>
        <taxon>Octopus</taxon>
    </lineage>
</organism>
<proteinExistence type="predicted"/>
<dbReference type="Pfam" id="PF02538">
    <property type="entry name" value="Hydantoinase_B"/>
    <property type="match status" value="1"/>
</dbReference>
<dbReference type="Proteomes" id="UP001162480">
    <property type="component" value="Chromosome 20"/>
</dbReference>
<dbReference type="InterPro" id="IPR045079">
    <property type="entry name" value="Oxoprolinase-like"/>
</dbReference>
<accession>A0AA36BNV9</accession>
<evidence type="ECO:0000313" key="2">
    <source>
        <dbReference type="EMBL" id="CAI9737563.1"/>
    </source>
</evidence>
<dbReference type="GO" id="GO:0006749">
    <property type="term" value="P:glutathione metabolic process"/>
    <property type="evidence" value="ECO:0007669"/>
    <property type="project" value="TreeGrafter"/>
</dbReference>
<reference evidence="2" key="1">
    <citation type="submission" date="2023-08" db="EMBL/GenBank/DDBJ databases">
        <authorList>
            <person name="Alioto T."/>
            <person name="Alioto T."/>
            <person name="Gomez Garrido J."/>
        </authorList>
    </citation>
    <scope>NUCLEOTIDE SEQUENCE</scope>
</reference>
<dbReference type="InterPro" id="IPR003692">
    <property type="entry name" value="Hydantoinase_B"/>
</dbReference>
<name>A0AA36BNV9_OCTVU</name>
<protein>
    <submittedName>
        <fullName evidence="2">5-oxoprolinase-like</fullName>
    </submittedName>
</protein>
<dbReference type="EMBL" id="OX597833">
    <property type="protein sequence ID" value="CAI9737563.1"/>
    <property type="molecule type" value="Genomic_DNA"/>
</dbReference>
<gene>
    <name evidence="2" type="ORF">OCTVUL_1B004183</name>
</gene>
<dbReference type="AlphaFoldDB" id="A0AA36BNV9"/>
<feature type="domain" description="Hydantoinase B/oxoprolinase" evidence="1">
    <location>
        <begin position="46"/>
        <end position="390"/>
    </location>
</feature>
<sequence>MEGWKKYWDVIASISNKGFLSCENQTLRGAVTEALMLPAKYPGSSGTRNLQHNLSDLRAQVAANHKGIELVLELIDYYSLRVVQAYMKHIQKNAEIAVSDMLHSIAKETRKRTGSTQLFAEDFMDDGSCIRLRVNINESKGTAVFDFTGTTHQVHGNCNAPRAITLSALIYCLRCMVGHNIPLNQGCLVPVKTIIPKGSILDPSETAAVVGGNVLTSQRIVDVILKAFQICAASQGCMNNITFGNQDIGYYETIAGGAGAGPGWNGRSGIHTHMTNTRITDPEILERRYPVVLQNFSLSPGTGGAGKFRGGDGITRELLFRKDIQVSVLTERRVYHPYGLKGGQPGQRGSNLLFYKDGRVVNLGGKTSVHVTAGDMLSIVTPGGGGYGVPLSDSVQSHNISSRHGCGNENEDNEVAKKKLCKGQQYATKGSVYNYKLAQESA</sequence>